<gene>
    <name evidence="1" type="ORF">NC653_025635</name>
    <name evidence="2" type="ORF">NC653_025638</name>
</gene>
<organism evidence="2 3">
    <name type="scientific">Populus alba x Populus x berolinensis</name>
    <dbReference type="NCBI Taxonomy" id="444605"/>
    <lineage>
        <taxon>Eukaryota</taxon>
        <taxon>Viridiplantae</taxon>
        <taxon>Streptophyta</taxon>
        <taxon>Embryophyta</taxon>
        <taxon>Tracheophyta</taxon>
        <taxon>Spermatophyta</taxon>
        <taxon>Magnoliopsida</taxon>
        <taxon>eudicotyledons</taxon>
        <taxon>Gunneridae</taxon>
        <taxon>Pentapetalae</taxon>
        <taxon>rosids</taxon>
        <taxon>fabids</taxon>
        <taxon>Malpighiales</taxon>
        <taxon>Salicaceae</taxon>
        <taxon>Saliceae</taxon>
        <taxon>Populus</taxon>
    </lineage>
</organism>
<evidence type="ECO:0000313" key="2">
    <source>
        <dbReference type="EMBL" id="KAJ6982586.1"/>
    </source>
</evidence>
<comment type="caution">
    <text evidence="2">The sequence shown here is derived from an EMBL/GenBank/DDBJ whole genome shotgun (WGS) entry which is preliminary data.</text>
</comment>
<dbReference type="AlphaFoldDB" id="A0AAD6MBQ2"/>
<name>A0AAD6MBQ2_9ROSI</name>
<protein>
    <submittedName>
        <fullName evidence="2">Uncharacterized protein</fullName>
    </submittedName>
</protein>
<sequence length="81" mass="9383">MENVLTGPYKASSWKKIRKQNLSFSVILTGMDDPNHALTPIKDALKDEKRIKYHKDYLTSLLASIKWPLNKDQPFPAIHYI</sequence>
<evidence type="ECO:0000313" key="1">
    <source>
        <dbReference type="EMBL" id="KAJ6982582.1"/>
    </source>
</evidence>
<dbReference type="EMBL" id="JAQIZT010000010">
    <property type="protein sequence ID" value="KAJ6982586.1"/>
    <property type="molecule type" value="Genomic_DNA"/>
</dbReference>
<dbReference type="EMBL" id="JAQIZT010000010">
    <property type="protein sequence ID" value="KAJ6982582.1"/>
    <property type="molecule type" value="Genomic_DNA"/>
</dbReference>
<accession>A0AAD6MBQ2</accession>
<proteinExistence type="predicted"/>
<dbReference type="Gene3D" id="3.20.20.80">
    <property type="entry name" value="Glycosidases"/>
    <property type="match status" value="1"/>
</dbReference>
<keyword evidence="3" id="KW-1185">Reference proteome</keyword>
<evidence type="ECO:0000313" key="3">
    <source>
        <dbReference type="Proteomes" id="UP001164929"/>
    </source>
</evidence>
<dbReference type="Proteomes" id="UP001164929">
    <property type="component" value="Chromosome 10"/>
</dbReference>
<reference evidence="2" key="1">
    <citation type="journal article" date="2023" name="Mol. Ecol. Resour.">
        <title>Chromosome-level genome assembly of a triploid poplar Populus alba 'Berolinensis'.</title>
        <authorList>
            <person name="Chen S."/>
            <person name="Yu Y."/>
            <person name="Wang X."/>
            <person name="Wang S."/>
            <person name="Zhang T."/>
            <person name="Zhou Y."/>
            <person name="He R."/>
            <person name="Meng N."/>
            <person name="Wang Y."/>
            <person name="Liu W."/>
            <person name="Liu Z."/>
            <person name="Liu J."/>
            <person name="Guo Q."/>
            <person name="Huang H."/>
            <person name="Sederoff R.R."/>
            <person name="Wang G."/>
            <person name="Qu G."/>
            <person name="Chen S."/>
        </authorList>
    </citation>
    <scope>NUCLEOTIDE SEQUENCE</scope>
    <source>
        <strain evidence="2">SC-2020</strain>
    </source>
</reference>